<evidence type="ECO:0000313" key="2">
    <source>
        <dbReference type="Proteomes" id="UP000034661"/>
    </source>
</evidence>
<dbReference type="AlphaFoldDB" id="A0A0G1UMP4"/>
<accession>A0A0G1UMP4</accession>
<organism evidence="1 2">
    <name type="scientific">Candidatus Gottesmanbacteria bacterium GW2011_GWA1_48_13</name>
    <dbReference type="NCBI Taxonomy" id="1618439"/>
    <lineage>
        <taxon>Bacteria</taxon>
        <taxon>Candidatus Gottesmaniibacteriota</taxon>
    </lineage>
</organism>
<dbReference type="Proteomes" id="UP000034661">
    <property type="component" value="Unassembled WGS sequence"/>
</dbReference>
<gene>
    <name evidence="1" type="ORF">UY27_C0020G0018</name>
</gene>
<name>A0A0G1UMP4_9BACT</name>
<comment type="caution">
    <text evidence="1">The sequence shown here is derived from an EMBL/GenBank/DDBJ whole genome shotgun (WGS) entry which is preliminary data.</text>
</comment>
<proteinExistence type="predicted"/>
<evidence type="ECO:0000313" key="1">
    <source>
        <dbReference type="EMBL" id="KKU95366.1"/>
    </source>
</evidence>
<sequence length="89" mass="9807">MLPERHTCWIRGDIADETAPHFVSTQNCPHRKEEEVDYLINLNPNDYFCTHPDMLAGKPLRSFCPGSQANATELQRPVGEGVAQVGGGA</sequence>
<reference evidence="1 2" key="1">
    <citation type="journal article" date="2015" name="Nature">
        <title>rRNA introns, odd ribosomes, and small enigmatic genomes across a large radiation of phyla.</title>
        <authorList>
            <person name="Brown C.T."/>
            <person name="Hug L.A."/>
            <person name="Thomas B.C."/>
            <person name="Sharon I."/>
            <person name="Castelle C.J."/>
            <person name="Singh A."/>
            <person name="Wilkins M.J."/>
            <person name="Williams K.H."/>
            <person name="Banfield J.F."/>
        </authorList>
    </citation>
    <scope>NUCLEOTIDE SEQUENCE [LARGE SCALE GENOMIC DNA]</scope>
</reference>
<dbReference type="EMBL" id="LCPJ01000020">
    <property type="protein sequence ID" value="KKU95366.1"/>
    <property type="molecule type" value="Genomic_DNA"/>
</dbReference>
<protein>
    <submittedName>
        <fullName evidence="1">Uncharacterized protein</fullName>
    </submittedName>
</protein>